<reference evidence="2 3" key="1">
    <citation type="journal article" date="2007" name="Nature">
        <title>Evolution of genes and genomes on the Drosophila phylogeny.</title>
        <authorList>
            <consortium name="Drosophila 12 Genomes Consortium"/>
            <person name="Clark A.G."/>
            <person name="Eisen M.B."/>
            <person name="Smith D.R."/>
            <person name="Bergman C.M."/>
            <person name="Oliver B."/>
            <person name="Markow T.A."/>
            <person name="Kaufman T.C."/>
            <person name="Kellis M."/>
            <person name="Gelbart W."/>
            <person name="Iyer V.N."/>
            <person name="Pollard D.A."/>
            <person name="Sackton T.B."/>
            <person name="Larracuente A.M."/>
            <person name="Singh N.D."/>
            <person name="Abad J.P."/>
            <person name="Abt D.N."/>
            <person name="Adryan B."/>
            <person name="Aguade M."/>
            <person name="Akashi H."/>
            <person name="Anderson W.W."/>
            <person name="Aquadro C.F."/>
            <person name="Ardell D.H."/>
            <person name="Arguello R."/>
            <person name="Artieri C.G."/>
            <person name="Barbash D.A."/>
            <person name="Barker D."/>
            <person name="Barsanti P."/>
            <person name="Batterham P."/>
            <person name="Batzoglou S."/>
            <person name="Begun D."/>
            <person name="Bhutkar A."/>
            <person name="Blanco E."/>
            <person name="Bosak S.A."/>
            <person name="Bradley R.K."/>
            <person name="Brand A.D."/>
            <person name="Brent M.R."/>
            <person name="Brooks A.N."/>
            <person name="Brown R.H."/>
            <person name="Butlin R.K."/>
            <person name="Caggese C."/>
            <person name="Calvi B.R."/>
            <person name="Bernardo de Carvalho A."/>
            <person name="Caspi A."/>
            <person name="Castrezana S."/>
            <person name="Celniker S.E."/>
            <person name="Chang J.L."/>
            <person name="Chapple C."/>
            <person name="Chatterji S."/>
            <person name="Chinwalla A."/>
            <person name="Civetta A."/>
            <person name="Clifton S.W."/>
            <person name="Comeron J.M."/>
            <person name="Costello J.C."/>
            <person name="Coyne J.A."/>
            <person name="Daub J."/>
            <person name="David R.G."/>
            <person name="Delcher A.L."/>
            <person name="Delehaunty K."/>
            <person name="Do C.B."/>
            <person name="Ebling H."/>
            <person name="Edwards K."/>
            <person name="Eickbush T."/>
            <person name="Evans J.D."/>
            <person name="Filipski A."/>
            <person name="Findeiss S."/>
            <person name="Freyhult E."/>
            <person name="Fulton L."/>
            <person name="Fulton R."/>
            <person name="Garcia A.C."/>
            <person name="Gardiner A."/>
            <person name="Garfield D.A."/>
            <person name="Garvin B.E."/>
            <person name="Gibson G."/>
            <person name="Gilbert D."/>
            <person name="Gnerre S."/>
            <person name="Godfrey J."/>
            <person name="Good R."/>
            <person name="Gotea V."/>
            <person name="Gravely B."/>
            <person name="Greenberg A.J."/>
            <person name="Griffiths-Jones S."/>
            <person name="Gross S."/>
            <person name="Guigo R."/>
            <person name="Gustafson E.A."/>
            <person name="Haerty W."/>
            <person name="Hahn M.W."/>
            <person name="Halligan D.L."/>
            <person name="Halpern A.L."/>
            <person name="Halter G.M."/>
            <person name="Han M.V."/>
            <person name="Heger A."/>
            <person name="Hillier L."/>
            <person name="Hinrichs A.S."/>
            <person name="Holmes I."/>
            <person name="Hoskins R.A."/>
            <person name="Hubisz M.J."/>
            <person name="Hultmark D."/>
            <person name="Huntley M.A."/>
            <person name="Jaffe D.B."/>
            <person name="Jagadeeshan S."/>
            <person name="Jeck W.R."/>
            <person name="Johnson J."/>
            <person name="Jones C.D."/>
            <person name="Jordan W.C."/>
            <person name="Karpen G.H."/>
            <person name="Kataoka E."/>
            <person name="Keightley P.D."/>
            <person name="Kheradpour P."/>
            <person name="Kirkness E.F."/>
            <person name="Koerich L.B."/>
            <person name="Kristiansen K."/>
            <person name="Kudrna D."/>
            <person name="Kulathinal R.J."/>
            <person name="Kumar S."/>
            <person name="Kwok R."/>
            <person name="Lander E."/>
            <person name="Langley C.H."/>
            <person name="Lapoint R."/>
            <person name="Lazzaro B.P."/>
            <person name="Lee S.J."/>
            <person name="Levesque L."/>
            <person name="Li R."/>
            <person name="Lin C.F."/>
            <person name="Lin M.F."/>
            <person name="Lindblad-Toh K."/>
            <person name="Llopart A."/>
            <person name="Long M."/>
            <person name="Low L."/>
            <person name="Lozovsky E."/>
            <person name="Lu J."/>
            <person name="Luo M."/>
            <person name="Machado C.A."/>
            <person name="Makalowski W."/>
            <person name="Marzo M."/>
            <person name="Matsuda M."/>
            <person name="Matzkin L."/>
            <person name="McAllister B."/>
            <person name="McBride C.S."/>
            <person name="McKernan B."/>
            <person name="McKernan K."/>
            <person name="Mendez-Lago M."/>
            <person name="Minx P."/>
            <person name="Mollenhauer M.U."/>
            <person name="Montooth K."/>
            <person name="Mount S.M."/>
            <person name="Mu X."/>
            <person name="Myers E."/>
            <person name="Negre B."/>
            <person name="Newfeld S."/>
            <person name="Nielsen R."/>
            <person name="Noor M.A."/>
            <person name="O'Grady P."/>
            <person name="Pachter L."/>
            <person name="Papaceit M."/>
            <person name="Parisi M.J."/>
            <person name="Parisi M."/>
            <person name="Parts L."/>
            <person name="Pedersen J.S."/>
            <person name="Pesole G."/>
            <person name="Phillippy A.M."/>
            <person name="Ponting C.P."/>
            <person name="Pop M."/>
            <person name="Porcelli D."/>
            <person name="Powell J.R."/>
            <person name="Prohaska S."/>
            <person name="Pruitt K."/>
            <person name="Puig M."/>
            <person name="Quesneville H."/>
            <person name="Ram K.R."/>
            <person name="Rand D."/>
            <person name="Rasmussen M.D."/>
            <person name="Reed L.K."/>
            <person name="Reenan R."/>
            <person name="Reily A."/>
            <person name="Remington K.A."/>
            <person name="Rieger T.T."/>
            <person name="Ritchie M.G."/>
            <person name="Robin C."/>
            <person name="Rogers Y.H."/>
            <person name="Rohde C."/>
            <person name="Rozas J."/>
            <person name="Rubenfield M.J."/>
            <person name="Ruiz A."/>
            <person name="Russo S."/>
            <person name="Salzberg S.L."/>
            <person name="Sanchez-Gracia A."/>
            <person name="Saranga D.J."/>
            <person name="Sato H."/>
            <person name="Schaeffer S.W."/>
            <person name="Schatz M.C."/>
            <person name="Schlenke T."/>
            <person name="Schwartz R."/>
            <person name="Segarra C."/>
            <person name="Singh R.S."/>
            <person name="Sirot L."/>
            <person name="Sirota M."/>
            <person name="Sisneros N.B."/>
            <person name="Smith C.D."/>
            <person name="Smith T.F."/>
            <person name="Spieth J."/>
            <person name="Stage D.E."/>
            <person name="Stark A."/>
            <person name="Stephan W."/>
            <person name="Strausberg R.L."/>
            <person name="Strempel S."/>
            <person name="Sturgill D."/>
            <person name="Sutton G."/>
            <person name="Sutton G.G."/>
            <person name="Tao W."/>
            <person name="Teichmann S."/>
            <person name="Tobari Y.N."/>
            <person name="Tomimura Y."/>
            <person name="Tsolas J.M."/>
            <person name="Valente V.L."/>
            <person name="Venter E."/>
            <person name="Venter J.C."/>
            <person name="Vicario S."/>
            <person name="Vieira F.G."/>
            <person name="Vilella A.J."/>
            <person name="Villasante A."/>
            <person name="Walenz B."/>
            <person name="Wang J."/>
            <person name="Wasserman M."/>
            <person name="Watts T."/>
            <person name="Wilson D."/>
            <person name="Wilson R.K."/>
            <person name="Wing R.A."/>
            <person name="Wolfner M.F."/>
            <person name="Wong A."/>
            <person name="Wong G.K."/>
            <person name="Wu C.I."/>
            <person name="Wu G."/>
            <person name="Yamamoto D."/>
            <person name="Yang H.P."/>
            <person name="Yang S.P."/>
            <person name="Yorke J.A."/>
            <person name="Yoshida K."/>
            <person name="Zdobnov E."/>
            <person name="Zhang P."/>
            <person name="Zhang Y."/>
            <person name="Zimin A.V."/>
            <person name="Baldwin J."/>
            <person name="Abdouelleil A."/>
            <person name="Abdulkadir J."/>
            <person name="Abebe A."/>
            <person name="Abera B."/>
            <person name="Abreu J."/>
            <person name="Acer S.C."/>
            <person name="Aftuck L."/>
            <person name="Alexander A."/>
            <person name="An P."/>
            <person name="Anderson E."/>
            <person name="Anderson S."/>
            <person name="Arachi H."/>
            <person name="Azer M."/>
            <person name="Bachantsang P."/>
            <person name="Barry A."/>
            <person name="Bayul T."/>
            <person name="Berlin A."/>
            <person name="Bessette D."/>
            <person name="Bloom T."/>
            <person name="Blye J."/>
            <person name="Boguslavskiy L."/>
            <person name="Bonnet C."/>
            <person name="Boukhgalter B."/>
            <person name="Bourzgui I."/>
            <person name="Brown A."/>
            <person name="Cahill P."/>
            <person name="Channer S."/>
            <person name="Cheshatsang Y."/>
            <person name="Chuda L."/>
            <person name="Citroen M."/>
            <person name="Collymore A."/>
            <person name="Cooke P."/>
            <person name="Costello M."/>
            <person name="D'Aco K."/>
            <person name="Daza R."/>
            <person name="De Haan G."/>
            <person name="DeGray S."/>
            <person name="DeMaso C."/>
            <person name="Dhargay N."/>
            <person name="Dooley K."/>
            <person name="Dooley E."/>
            <person name="Doricent M."/>
            <person name="Dorje P."/>
            <person name="Dorjee K."/>
            <person name="Dupes A."/>
            <person name="Elong R."/>
            <person name="Falk J."/>
            <person name="Farina A."/>
            <person name="Faro S."/>
            <person name="Ferguson D."/>
            <person name="Fisher S."/>
            <person name="Foley C.D."/>
            <person name="Franke A."/>
            <person name="Friedrich D."/>
            <person name="Gadbois L."/>
            <person name="Gearin G."/>
            <person name="Gearin C.R."/>
            <person name="Giannoukos G."/>
            <person name="Goode T."/>
            <person name="Graham J."/>
            <person name="Grandbois E."/>
            <person name="Grewal S."/>
            <person name="Gyaltsen K."/>
            <person name="Hafez N."/>
            <person name="Hagos B."/>
            <person name="Hall J."/>
            <person name="Henson C."/>
            <person name="Hollinger A."/>
            <person name="Honan T."/>
            <person name="Huard M.D."/>
            <person name="Hughes L."/>
            <person name="Hurhula B."/>
            <person name="Husby M.E."/>
            <person name="Kamat A."/>
            <person name="Kanga B."/>
            <person name="Kashin S."/>
            <person name="Khazanovich D."/>
            <person name="Kisner P."/>
            <person name="Lance K."/>
            <person name="Lara M."/>
            <person name="Lee W."/>
            <person name="Lennon N."/>
            <person name="Letendre F."/>
            <person name="LeVine R."/>
            <person name="Lipovsky A."/>
            <person name="Liu X."/>
            <person name="Liu J."/>
            <person name="Liu S."/>
            <person name="Lokyitsang T."/>
            <person name="Lokyitsang Y."/>
            <person name="Lubonja R."/>
            <person name="Lui A."/>
            <person name="MacDonald P."/>
            <person name="Magnisalis V."/>
            <person name="Maru K."/>
            <person name="Matthews C."/>
            <person name="McCusker W."/>
            <person name="McDonough S."/>
            <person name="Mehta T."/>
            <person name="Meldrim J."/>
            <person name="Meneus L."/>
            <person name="Mihai O."/>
            <person name="Mihalev A."/>
            <person name="Mihova T."/>
            <person name="Mittelman R."/>
            <person name="Mlenga V."/>
            <person name="Montmayeur A."/>
            <person name="Mulrain L."/>
            <person name="Navidi A."/>
            <person name="Naylor J."/>
            <person name="Negash T."/>
            <person name="Nguyen T."/>
            <person name="Nguyen N."/>
            <person name="Nicol R."/>
            <person name="Norbu C."/>
            <person name="Norbu N."/>
            <person name="Novod N."/>
            <person name="O'Neill B."/>
            <person name="Osman S."/>
            <person name="Markiewicz E."/>
            <person name="Oyono O.L."/>
            <person name="Patti C."/>
            <person name="Phunkhang P."/>
            <person name="Pierre F."/>
            <person name="Priest M."/>
            <person name="Raghuraman S."/>
            <person name="Rege F."/>
            <person name="Reyes R."/>
            <person name="Rise C."/>
            <person name="Rogov P."/>
            <person name="Ross K."/>
            <person name="Ryan E."/>
            <person name="Settipalli S."/>
            <person name="Shea T."/>
            <person name="Sherpa N."/>
            <person name="Shi L."/>
            <person name="Shih D."/>
            <person name="Sparrow T."/>
            <person name="Spaulding J."/>
            <person name="Stalker J."/>
            <person name="Stange-Thomann N."/>
            <person name="Stavropoulos S."/>
            <person name="Stone C."/>
            <person name="Strader C."/>
            <person name="Tesfaye S."/>
            <person name="Thomson T."/>
            <person name="Thoulutsang Y."/>
            <person name="Thoulutsang D."/>
            <person name="Topham K."/>
            <person name="Topping I."/>
            <person name="Tsamla T."/>
            <person name="Vassiliev H."/>
            <person name="Vo A."/>
            <person name="Wangchuk T."/>
            <person name="Wangdi T."/>
            <person name="Weiand M."/>
            <person name="Wilkinson J."/>
            <person name="Wilson A."/>
            <person name="Yadav S."/>
            <person name="Young G."/>
            <person name="Yu Q."/>
            <person name="Zembek L."/>
            <person name="Zhong D."/>
            <person name="Zimmer A."/>
            <person name="Zwirko Z."/>
            <person name="Jaffe D.B."/>
            <person name="Alvarez P."/>
            <person name="Brockman W."/>
            <person name="Butler J."/>
            <person name="Chin C."/>
            <person name="Gnerre S."/>
            <person name="Grabherr M."/>
            <person name="Kleber M."/>
            <person name="Mauceli E."/>
            <person name="MacCallum I."/>
        </authorList>
    </citation>
    <scope>NUCLEOTIDE SEQUENCE [LARGE SCALE GENOMIC DNA]</scope>
    <source>
        <strain evidence="3">MSH-3 / Tucson 14011-0111.49</strain>
    </source>
</reference>
<dbReference type="Proteomes" id="UP000008744">
    <property type="component" value="Unassembled WGS sequence"/>
</dbReference>
<feature type="compositionally biased region" description="Basic and acidic residues" evidence="1">
    <location>
        <begin position="15"/>
        <end position="24"/>
    </location>
</feature>
<evidence type="ECO:0000313" key="3">
    <source>
        <dbReference type="Proteomes" id="UP000008744"/>
    </source>
</evidence>
<sequence length="147" mass="15978">MPDTATQEETESSSDDGKPRKLGEDESDELEENFGYNAYSRWLRVRKVVPPESGVENVGSTSAGSISPIAAAQSPRKRSPVLEEIGEGGKAQGLPDQQSADKENSDTYPADLDSLEEVNDVFMDLAQGDVGELLVPFREVPELHDVK</sequence>
<feature type="compositionally biased region" description="Acidic residues" evidence="1">
    <location>
        <begin position="1"/>
        <end position="14"/>
    </location>
</feature>
<feature type="region of interest" description="Disordered" evidence="1">
    <location>
        <begin position="51"/>
        <end position="110"/>
    </location>
</feature>
<feature type="region of interest" description="Disordered" evidence="1">
    <location>
        <begin position="1"/>
        <end position="34"/>
    </location>
</feature>
<name>B4GU28_DROPE</name>
<accession>B4GU28</accession>
<dbReference type="EMBL" id="CH479191">
    <property type="protein sequence ID" value="EDW26111.1"/>
    <property type="molecule type" value="Genomic_DNA"/>
</dbReference>
<keyword evidence="3" id="KW-1185">Reference proteome</keyword>
<dbReference type="HOGENOM" id="CLU_1770006_0_0_1"/>
<evidence type="ECO:0000256" key="1">
    <source>
        <dbReference type="SAM" id="MobiDB-lite"/>
    </source>
</evidence>
<organism evidence="3">
    <name type="scientific">Drosophila persimilis</name>
    <name type="common">Fruit fly</name>
    <dbReference type="NCBI Taxonomy" id="7234"/>
    <lineage>
        <taxon>Eukaryota</taxon>
        <taxon>Metazoa</taxon>
        <taxon>Ecdysozoa</taxon>
        <taxon>Arthropoda</taxon>
        <taxon>Hexapoda</taxon>
        <taxon>Insecta</taxon>
        <taxon>Pterygota</taxon>
        <taxon>Neoptera</taxon>
        <taxon>Endopterygota</taxon>
        <taxon>Diptera</taxon>
        <taxon>Brachycera</taxon>
        <taxon>Muscomorpha</taxon>
        <taxon>Ephydroidea</taxon>
        <taxon>Drosophilidae</taxon>
        <taxon>Drosophila</taxon>
        <taxon>Sophophora</taxon>
    </lineage>
</organism>
<gene>
    <name evidence="2" type="primary">Dper\GL25344</name>
    <name evidence="2" type="ORF">Dper_GL25344</name>
</gene>
<dbReference type="AlphaFoldDB" id="B4GU28"/>
<evidence type="ECO:0000313" key="2">
    <source>
        <dbReference type="EMBL" id="EDW26111.1"/>
    </source>
</evidence>
<proteinExistence type="predicted"/>
<protein>
    <submittedName>
        <fullName evidence="2">GL25344</fullName>
    </submittedName>
</protein>